<keyword evidence="1" id="KW-1133">Transmembrane helix</keyword>
<proteinExistence type="predicted"/>
<evidence type="ECO:0000313" key="3">
    <source>
        <dbReference type="Proteomes" id="UP000586093"/>
    </source>
</evidence>
<dbReference type="AlphaFoldDB" id="A0A839HS26"/>
<evidence type="ECO:0000256" key="1">
    <source>
        <dbReference type="SAM" id="Phobius"/>
    </source>
</evidence>
<keyword evidence="1" id="KW-0472">Membrane</keyword>
<accession>A0A839HS26</accession>
<sequence>MSPGLALLHLLNLLLPGLLLGALTAAAAKLIWRRELADRPWRRLAAWSGAAAAAATVLGLVLLGRDGSMAAHAASVAAAALALYAAGFRAGR</sequence>
<protein>
    <submittedName>
        <fullName evidence="2">Uncharacterized protein</fullName>
    </submittedName>
</protein>
<keyword evidence="1" id="KW-0812">Transmembrane</keyword>
<evidence type="ECO:0000313" key="2">
    <source>
        <dbReference type="EMBL" id="MBB1162149.1"/>
    </source>
</evidence>
<name>A0A839HS26_9BURK</name>
<reference evidence="2 3" key="1">
    <citation type="submission" date="2020-08" db="EMBL/GenBank/DDBJ databases">
        <title>Aquariorum lacteus gen. nov., sp. nov., a new member of the family Comamonadaceae, isolated from freshwater aquarium.</title>
        <authorList>
            <person name="Chun S.-J."/>
        </authorList>
    </citation>
    <scope>NUCLEOTIDE SEQUENCE [LARGE SCALE GENOMIC DNA]</scope>
    <source>
        <strain evidence="2 3">SJAQ100</strain>
    </source>
</reference>
<comment type="caution">
    <text evidence="2">The sequence shown here is derived from an EMBL/GenBank/DDBJ whole genome shotgun (WGS) entry which is preliminary data.</text>
</comment>
<gene>
    <name evidence="2" type="ORF">H4F90_09160</name>
</gene>
<dbReference type="RefSeq" id="WP_182663764.1">
    <property type="nucleotide sequence ID" value="NZ_JACIVI010000002.1"/>
</dbReference>
<feature type="transmembrane region" description="Helical" evidence="1">
    <location>
        <begin position="44"/>
        <end position="63"/>
    </location>
</feature>
<feature type="transmembrane region" description="Helical" evidence="1">
    <location>
        <begin position="6"/>
        <end position="32"/>
    </location>
</feature>
<keyword evidence="3" id="KW-1185">Reference proteome</keyword>
<organism evidence="2 3">
    <name type="scientific">Aquariibacter albus</name>
    <dbReference type="NCBI Taxonomy" id="2759899"/>
    <lineage>
        <taxon>Bacteria</taxon>
        <taxon>Pseudomonadati</taxon>
        <taxon>Pseudomonadota</taxon>
        <taxon>Betaproteobacteria</taxon>
        <taxon>Burkholderiales</taxon>
        <taxon>Sphaerotilaceae</taxon>
        <taxon>Aquariibacter</taxon>
    </lineage>
</organism>
<dbReference type="Proteomes" id="UP000586093">
    <property type="component" value="Unassembled WGS sequence"/>
</dbReference>
<dbReference type="EMBL" id="JACIVI010000002">
    <property type="protein sequence ID" value="MBB1162149.1"/>
    <property type="molecule type" value="Genomic_DNA"/>
</dbReference>
<feature type="transmembrane region" description="Helical" evidence="1">
    <location>
        <begin position="69"/>
        <end position="88"/>
    </location>
</feature>